<accession>A0ABW8SPX4</accession>
<dbReference type="Proteomes" id="UP001623660">
    <property type="component" value="Unassembled WGS sequence"/>
</dbReference>
<evidence type="ECO:0000313" key="1">
    <source>
        <dbReference type="EMBL" id="MFL0196770.1"/>
    </source>
</evidence>
<protein>
    <submittedName>
        <fullName evidence="1">Uncharacterized protein</fullName>
    </submittedName>
</protein>
<reference evidence="1 2" key="1">
    <citation type="submission" date="2024-11" db="EMBL/GenBank/DDBJ databases">
        <authorList>
            <person name="Heng Y.C."/>
            <person name="Lim A.C.H."/>
            <person name="Lee J.K.Y."/>
            <person name="Kittelmann S."/>
        </authorList>
    </citation>
    <scope>NUCLEOTIDE SEQUENCE [LARGE SCALE GENOMIC DNA]</scope>
    <source>
        <strain evidence="1 2">WILCCON 0269</strain>
    </source>
</reference>
<keyword evidence="2" id="KW-1185">Reference proteome</keyword>
<dbReference type="RefSeq" id="WP_406792877.1">
    <property type="nucleotide sequence ID" value="NZ_JBJHZX010000021.1"/>
</dbReference>
<dbReference type="EMBL" id="JBJHZX010000021">
    <property type="protein sequence ID" value="MFL0196770.1"/>
    <property type="molecule type" value="Genomic_DNA"/>
</dbReference>
<organism evidence="1 2">
    <name type="scientific">Candidatus Clostridium eludens</name>
    <dbReference type="NCBI Taxonomy" id="3381663"/>
    <lineage>
        <taxon>Bacteria</taxon>
        <taxon>Bacillati</taxon>
        <taxon>Bacillota</taxon>
        <taxon>Clostridia</taxon>
        <taxon>Eubacteriales</taxon>
        <taxon>Clostridiaceae</taxon>
        <taxon>Clostridium</taxon>
    </lineage>
</organism>
<name>A0ABW8SPX4_9CLOT</name>
<sequence>MSLKSNIQLKRFRNVSNNSGCVWSNYNISNNNTKISYIEYSEDEISGEFYANRMKK</sequence>
<gene>
    <name evidence="1" type="ORF">ACJDU8_14570</name>
</gene>
<comment type="caution">
    <text evidence="1">The sequence shown here is derived from an EMBL/GenBank/DDBJ whole genome shotgun (WGS) entry which is preliminary data.</text>
</comment>
<proteinExistence type="predicted"/>
<evidence type="ECO:0000313" key="2">
    <source>
        <dbReference type="Proteomes" id="UP001623660"/>
    </source>
</evidence>